<evidence type="ECO:0000256" key="1">
    <source>
        <dbReference type="SAM" id="MobiDB-lite"/>
    </source>
</evidence>
<protein>
    <submittedName>
        <fullName evidence="2">Baseplate J/gp47 family protein</fullName>
    </submittedName>
</protein>
<dbReference type="RefSeq" id="WP_378320900.1">
    <property type="nucleotide sequence ID" value="NZ_JBHUHY010000015.1"/>
</dbReference>
<gene>
    <name evidence="2" type="ORF">ACFSJT_13925</name>
</gene>
<accession>A0ABW5B0N9</accession>
<organism evidence="2 3">
    <name type="scientific">Aquimarina celericrescens</name>
    <dbReference type="NCBI Taxonomy" id="1964542"/>
    <lineage>
        <taxon>Bacteria</taxon>
        <taxon>Pseudomonadati</taxon>
        <taxon>Bacteroidota</taxon>
        <taxon>Flavobacteriia</taxon>
        <taxon>Flavobacteriales</taxon>
        <taxon>Flavobacteriaceae</taxon>
        <taxon>Aquimarina</taxon>
    </lineage>
</organism>
<sequence length="1405" mass="159535">MINTQKTHELLLRDGSSQQDRYQQALNPDYAKVEDRSIEEMIVESQRLAKELQFFNEDNQATTTWESFLIDDPVVFGQNSPVARQIQQKQWARQLASYIENPDHFINDSKRSAKLSNPHSVLFLSFLKLLNHLKAQINGLTERHLDFYFRERLGLTPKAAVPDVVNVLLELAENIDQIEIKKGTVLLAGEDEEGNELHYTVDKDATISKASIAQLKNVFVEKEIATIKHIHRKKIAIPDEALTHTMQLALGNPNPGDSLPVFPNDEIKDIFELHDEVQKGNEAAVRYITEELFLREEDFNLIFQKNQKQKDGVATDWQDVYNILDQAFKEKLKNKRQQELKKLHESKGFDLLLQHVYGSPSPGDKLPIYKGSEASFSLIFDDLQSNDANKNKEASDYIEEELKISKQDFIHIVQTSKDQSIPEANSEAAALQKENRKKAYKILELADRQVRRVLLPSPVTEEISDIYAAVDAKANTFSQYGDEEESERFKTFGSRPPLVNKPLQPANIGFGISSPTLLLNEGKRQITVLIDLGAIDSDKEVLSSLFDQDISKPFLTHLSGEEGWLQPKDVSYTIGDYLGLETEGTYGIPGNNEDTTPLNIGDEQVITISQGEDFNLLDIGKYLVYPNGDICKIIKMISTTEVTVVNVGSTDDRFDGVRKFITDQVYLNSLKVNIRLTENDAPITPLGVADTLGYVQSEFPSVVFSLNHTESALDQNRFRSSYQKLMQLVMNKVHLEVKVGGLSAGDTGIQKLTLQNDQNSIDSKKPFEPFGFEPEVGSNFYFANEEISQKKLHHLDIDLQWLKSPVDFKEYYENYWRIQTDKKEEDFLDSDYVIKSNDDFKSRLFFHDRNAEIPVTTIELFSDEEKVRIDALSNHMQKEAPEYQYTQDVRGAVGEDEVLDWDRYFRLELDPVDFQNSIHNTLFTRQALSAHDEIKKLIINPPYQPKLKNFRIGYTAYSDMNIATSKATDKDTMYHINPFGYKELHRDKIPSLLPIYNDEGTLFIGISQCITPQILSVLFQMAEGSANPDVEKPVLDWCYLRDNEWISLKTSAILSDTTNGLLNTGIIKIAIPGDATTGDTLMSGESLHWLRVNAANNISGISDTIDIRAQVVSATFSSDNVAPSHFEKLLPANSIAETLISLSEIDTITQPFTSSKGKPAEQGESLYKRLSERLRHKNRGLTMWDYEHMILDRFPQVYKAKCLPSTEELGKVNVIVVPDIKGRLPFNPFAPKVAADTLFQIHEYLDYHTPAYAEIAVSNPFYLQVSTRCVVKFHEGFDVNFHKAKLIEEIKRFMSPWAYGDDSDIKIGGTLHASVVINFIAERPYIDYVANLKLFQSEDGEVFTDVRRINDGKSMVIPSRPDMVMVSAQLHDIDVVDENGYDEENFEGINYMIIGKDFIIPQSLI</sequence>
<feature type="compositionally biased region" description="Basic and acidic residues" evidence="1">
    <location>
        <begin position="1"/>
        <end position="12"/>
    </location>
</feature>
<name>A0ABW5B0N9_9FLAO</name>
<keyword evidence="3" id="KW-1185">Reference proteome</keyword>
<dbReference type="EMBL" id="JBHUHY010000015">
    <property type="protein sequence ID" value="MFD2187897.1"/>
    <property type="molecule type" value="Genomic_DNA"/>
</dbReference>
<evidence type="ECO:0000313" key="3">
    <source>
        <dbReference type="Proteomes" id="UP001597344"/>
    </source>
</evidence>
<dbReference type="Proteomes" id="UP001597344">
    <property type="component" value="Unassembled WGS sequence"/>
</dbReference>
<evidence type="ECO:0000313" key="2">
    <source>
        <dbReference type="EMBL" id="MFD2187897.1"/>
    </source>
</evidence>
<proteinExistence type="predicted"/>
<feature type="region of interest" description="Disordered" evidence="1">
    <location>
        <begin position="1"/>
        <end position="21"/>
    </location>
</feature>
<reference evidence="3" key="1">
    <citation type="journal article" date="2019" name="Int. J. Syst. Evol. Microbiol.">
        <title>The Global Catalogue of Microorganisms (GCM) 10K type strain sequencing project: providing services to taxonomists for standard genome sequencing and annotation.</title>
        <authorList>
            <consortium name="The Broad Institute Genomics Platform"/>
            <consortium name="The Broad Institute Genome Sequencing Center for Infectious Disease"/>
            <person name="Wu L."/>
            <person name="Ma J."/>
        </authorList>
    </citation>
    <scope>NUCLEOTIDE SEQUENCE [LARGE SCALE GENOMIC DNA]</scope>
    <source>
        <strain evidence="3">DT92</strain>
    </source>
</reference>
<comment type="caution">
    <text evidence="2">The sequence shown here is derived from an EMBL/GenBank/DDBJ whole genome shotgun (WGS) entry which is preliminary data.</text>
</comment>